<keyword evidence="1" id="KW-0732">Signal</keyword>
<dbReference type="InterPro" id="IPR050490">
    <property type="entry name" value="Bact_solute-bd_prot1"/>
</dbReference>
<reference evidence="3" key="1">
    <citation type="journal article" date="2019" name="Int. J. Syst. Evol. Microbiol.">
        <title>The Global Catalogue of Microorganisms (GCM) 10K type strain sequencing project: providing services to taxonomists for standard genome sequencing and annotation.</title>
        <authorList>
            <consortium name="The Broad Institute Genomics Platform"/>
            <consortium name="The Broad Institute Genome Sequencing Center for Infectious Disease"/>
            <person name="Wu L."/>
            <person name="Ma J."/>
        </authorList>
    </citation>
    <scope>NUCLEOTIDE SEQUENCE [LARGE SCALE GENOMIC DNA]</scope>
    <source>
        <strain evidence="3">JCM 15933</strain>
    </source>
</reference>
<dbReference type="PANTHER" id="PTHR43649">
    <property type="entry name" value="ARABINOSE-BINDING PROTEIN-RELATED"/>
    <property type="match status" value="1"/>
</dbReference>
<evidence type="ECO:0000256" key="1">
    <source>
        <dbReference type="SAM" id="SignalP"/>
    </source>
</evidence>
<organism evidence="2 3">
    <name type="scientific">Dactylosporangium maewongense</name>
    <dbReference type="NCBI Taxonomy" id="634393"/>
    <lineage>
        <taxon>Bacteria</taxon>
        <taxon>Bacillati</taxon>
        <taxon>Actinomycetota</taxon>
        <taxon>Actinomycetes</taxon>
        <taxon>Micromonosporales</taxon>
        <taxon>Micromonosporaceae</taxon>
        <taxon>Dactylosporangium</taxon>
    </lineage>
</organism>
<dbReference type="EMBL" id="BAAAQD010000001">
    <property type="protein sequence ID" value="GAA1501324.1"/>
    <property type="molecule type" value="Genomic_DNA"/>
</dbReference>
<dbReference type="InterPro" id="IPR006059">
    <property type="entry name" value="SBP"/>
</dbReference>
<comment type="caution">
    <text evidence="2">The sequence shown here is derived from an EMBL/GenBank/DDBJ whole genome shotgun (WGS) entry which is preliminary data.</text>
</comment>
<feature type="chain" id="PRO_5047200590" evidence="1">
    <location>
        <begin position="22"/>
        <end position="447"/>
    </location>
</feature>
<dbReference type="PANTHER" id="PTHR43649:SF12">
    <property type="entry name" value="DIACETYLCHITOBIOSE BINDING PROTEIN DASA"/>
    <property type="match status" value="1"/>
</dbReference>
<evidence type="ECO:0000313" key="2">
    <source>
        <dbReference type="EMBL" id="GAA1501324.1"/>
    </source>
</evidence>
<evidence type="ECO:0000313" key="3">
    <source>
        <dbReference type="Proteomes" id="UP001501470"/>
    </source>
</evidence>
<dbReference type="RefSeq" id="WP_344499966.1">
    <property type="nucleotide sequence ID" value="NZ_BAAAQD010000001.1"/>
</dbReference>
<dbReference type="Gene3D" id="3.40.190.10">
    <property type="entry name" value="Periplasmic binding protein-like II"/>
    <property type="match status" value="2"/>
</dbReference>
<name>A0ABP4KDS6_9ACTN</name>
<keyword evidence="3" id="KW-1185">Reference proteome</keyword>
<accession>A0ABP4KDS6</accession>
<dbReference type="PROSITE" id="PS51257">
    <property type="entry name" value="PROKAR_LIPOPROTEIN"/>
    <property type="match status" value="1"/>
</dbReference>
<proteinExistence type="predicted"/>
<feature type="signal peptide" evidence="1">
    <location>
        <begin position="1"/>
        <end position="21"/>
    </location>
</feature>
<dbReference type="Pfam" id="PF01547">
    <property type="entry name" value="SBP_bac_1"/>
    <property type="match status" value="1"/>
</dbReference>
<gene>
    <name evidence="2" type="ORF">GCM10009827_010230</name>
</gene>
<protein>
    <submittedName>
        <fullName evidence="2">Sugar ABC transporter substrate-binding protein</fullName>
    </submittedName>
</protein>
<sequence>MFRVLAVAAVTVLAISGCAGGGDGAKETVGYAADQPPVTIDFWYMPSGGPLQEKAVAEEAKEFHAAHPNITVNPVRIVWEDALTRLSTASASGEGPDVTQLGTTWVGGFSRLGALRPYTAAEIDAVGGQTAFTAASWSSSHLIGSPDTTAMPWLVDVRALFYRTDVLKAAGLDAATAFATWESLEAALQRIQATGGGVAPLAIGNENTFGIIHNVAPFVWSAGGDLLDTAGTASRLSEPAAVDAVHYYQRLVARFNDPQVAKMINNDVPAAFAAGRGAVTIDNSQSVGDFLADPDRPGLRAGWGTAPLPAGKAGRFGFLGGSNLAILKDAKHPGAAFEWVRFLTGKQSQQRYAVSTGLWPARSEAVAGTRLETEPAYAAFREMIGHGRMYPSVAAWIVVESVIAKDFAELWHAPGELTRDQVRSILAKTSADIDETLADPGRTGIGE</sequence>
<dbReference type="SUPFAM" id="SSF53850">
    <property type="entry name" value="Periplasmic binding protein-like II"/>
    <property type="match status" value="1"/>
</dbReference>
<dbReference type="Proteomes" id="UP001501470">
    <property type="component" value="Unassembled WGS sequence"/>
</dbReference>